<protein>
    <submittedName>
        <fullName evidence="2">Uncharacterized protein</fullName>
    </submittedName>
</protein>
<evidence type="ECO:0000313" key="2">
    <source>
        <dbReference type="EMBL" id="ANE53047.1"/>
    </source>
</evidence>
<keyword evidence="3" id="KW-1185">Reference proteome</keyword>
<feature type="region of interest" description="Disordered" evidence="1">
    <location>
        <begin position="76"/>
        <end position="95"/>
    </location>
</feature>
<proteinExistence type="predicted"/>
<evidence type="ECO:0000313" key="3">
    <source>
        <dbReference type="Proteomes" id="UP000077177"/>
    </source>
</evidence>
<organism evidence="2 3">
    <name type="scientific">Flavisolibacter tropicus</name>
    <dbReference type="NCBI Taxonomy" id="1492898"/>
    <lineage>
        <taxon>Bacteria</taxon>
        <taxon>Pseudomonadati</taxon>
        <taxon>Bacteroidota</taxon>
        <taxon>Chitinophagia</taxon>
        <taxon>Chitinophagales</taxon>
        <taxon>Chitinophagaceae</taxon>
        <taxon>Flavisolibacter</taxon>
    </lineage>
</organism>
<dbReference type="RefSeq" id="WP_066408604.1">
    <property type="nucleotide sequence ID" value="NZ_CP011390.1"/>
</dbReference>
<dbReference type="STRING" id="1492898.SY85_23800"/>
<name>A0A172U220_9BACT</name>
<evidence type="ECO:0000256" key="1">
    <source>
        <dbReference type="SAM" id="MobiDB-lite"/>
    </source>
</evidence>
<gene>
    <name evidence="2" type="ORF">SY85_23800</name>
</gene>
<dbReference type="EMBL" id="CP011390">
    <property type="protein sequence ID" value="ANE53047.1"/>
    <property type="molecule type" value="Genomic_DNA"/>
</dbReference>
<dbReference type="OrthoDB" id="6116667at2"/>
<reference evidence="3" key="1">
    <citation type="submission" date="2015-01" db="EMBL/GenBank/DDBJ databases">
        <title>Flavisolibacter sp./LCS9/ whole genome sequencing.</title>
        <authorList>
            <person name="Kim M.K."/>
            <person name="Srinivasan S."/>
            <person name="Lee J.-J."/>
        </authorList>
    </citation>
    <scope>NUCLEOTIDE SEQUENCE [LARGE SCALE GENOMIC DNA]</scope>
    <source>
        <strain evidence="3">LCS9</strain>
    </source>
</reference>
<dbReference type="AlphaFoldDB" id="A0A172U220"/>
<accession>A0A172U220</accession>
<dbReference type="Proteomes" id="UP000077177">
    <property type="component" value="Chromosome"/>
</dbReference>
<dbReference type="KEGG" id="fla:SY85_23800"/>
<reference evidence="2 3" key="2">
    <citation type="journal article" date="2016" name="Int. J. Syst. Evol. Microbiol.">
        <title>Flavisolibacter tropicus sp. nov., isolated from tropical soil.</title>
        <authorList>
            <person name="Lee J.J."/>
            <person name="Kang M.S."/>
            <person name="Kim G.S."/>
            <person name="Lee C.S."/>
            <person name="Lim S."/>
            <person name="Lee J."/>
            <person name="Roh S.H."/>
            <person name="Kang H."/>
            <person name="Ha J.M."/>
            <person name="Bae S."/>
            <person name="Jung H.Y."/>
            <person name="Kim M.K."/>
        </authorList>
    </citation>
    <scope>NUCLEOTIDE SEQUENCE [LARGE SCALE GENOMIC DNA]</scope>
    <source>
        <strain evidence="2 3">LCS9</strain>
    </source>
</reference>
<sequence>MEVTAVVLYRSALAHYTVTMYEDGSYEAGLQKYAGTSDNGPPLMVHFKKEGRHCTGDSEEKELMDDLCYAVQSELTKGGGSLGSEQRPRTPYVSI</sequence>